<dbReference type="GeneID" id="19204737"/>
<dbReference type="OrthoDB" id="3165590at2759"/>
<sequence>MPRRAPPSALRLVQGPIPPRSQPKHVMPCLPPPAFCPEEAMPRGPSPPPRSRRFGQVVLRSMELTPLDMPFDFEANSSRTSLALSTPTSSPSSSPVGMRIRGPWEHSSSISEQLQVDIDSLLAMPKPAAYIP</sequence>
<evidence type="ECO:0000256" key="1">
    <source>
        <dbReference type="SAM" id="MobiDB-lite"/>
    </source>
</evidence>
<protein>
    <submittedName>
        <fullName evidence="2">Uncharacterized protein</fullName>
    </submittedName>
</protein>
<accession>A0A5M3N3C8</accession>
<organism evidence="2 3">
    <name type="scientific">Coniophora puteana (strain RWD-64-598)</name>
    <name type="common">Brown rot fungus</name>
    <dbReference type="NCBI Taxonomy" id="741705"/>
    <lineage>
        <taxon>Eukaryota</taxon>
        <taxon>Fungi</taxon>
        <taxon>Dikarya</taxon>
        <taxon>Basidiomycota</taxon>
        <taxon>Agaricomycotina</taxon>
        <taxon>Agaricomycetes</taxon>
        <taxon>Agaricomycetidae</taxon>
        <taxon>Boletales</taxon>
        <taxon>Coniophorineae</taxon>
        <taxon>Coniophoraceae</taxon>
        <taxon>Coniophora</taxon>
    </lineage>
</organism>
<proteinExistence type="predicted"/>
<feature type="compositionally biased region" description="Low complexity" evidence="1">
    <location>
        <begin position="78"/>
        <end position="95"/>
    </location>
</feature>
<evidence type="ECO:0000313" key="3">
    <source>
        <dbReference type="Proteomes" id="UP000053558"/>
    </source>
</evidence>
<keyword evidence="3" id="KW-1185">Reference proteome</keyword>
<comment type="caution">
    <text evidence="2">The sequence shown here is derived from an EMBL/GenBank/DDBJ whole genome shotgun (WGS) entry which is preliminary data.</text>
</comment>
<name>A0A5M3N3C8_CONPW</name>
<dbReference type="EMBL" id="JH711574">
    <property type="protein sequence ID" value="EIW85355.1"/>
    <property type="molecule type" value="Genomic_DNA"/>
</dbReference>
<gene>
    <name evidence="2" type="ORF">CONPUDRAFT_162563</name>
</gene>
<reference evidence="3" key="1">
    <citation type="journal article" date="2012" name="Science">
        <title>The Paleozoic origin of enzymatic lignin decomposition reconstructed from 31 fungal genomes.</title>
        <authorList>
            <person name="Floudas D."/>
            <person name="Binder M."/>
            <person name="Riley R."/>
            <person name="Barry K."/>
            <person name="Blanchette R.A."/>
            <person name="Henrissat B."/>
            <person name="Martinez A.T."/>
            <person name="Otillar R."/>
            <person name="Spatafora J.W."/>
            <person name="Yadav J.S."/>
            <person name="Aerts A."/>
            <person name="Benoit I."/>
            <person name="Boyd A."/>
            <person name="Carlson A."/>
            <person name="Copeland A."/>
            <person name="Coutinho P.M."/>
            <person name="de Vries R.P."/>
            <person name="Ferreira P."/>
            <person name="Findley K."/>
            <person name="Foster B."/>
            <person name="Gaskell J."/>
            <person name="Glotzer D."/>
            <person name="Gorecki P."/>
            <person name="Heitman J."/>
            <person name="Hesse C."/>
            <person name="Hori C."/>
            <person name="Igarashi K."/>
            <person name="Jurgens J.A."/>
            <person name="Kallen N."/>
            <person name="Kersten P."/>
            <person name="Kohler A."/>
            <person name="Kuees U."/>
            <person name="Kumar T.K.A."/>
            <person name="Kuo A."/>
            <person name="LaButti K."/>
            <person name="Larrondo L.F."/>
            <person name="Lindquist E."/>
            <person name="Ling A."/>
            <person name="Lombard V."/>
            <person name="Lucas S."/>
            <person name="Lundell T."/>
            <person name="Martin R."/>
            <person name="McLaughlin D.J."/>
            <person name="Morgenstern I."/>
            <person name="Morin E."/>
            <person name="Murat C."/>
            <person name="Nagy L.G."/>
            <person name="Nolan M."/>
            <person name="Ohm R.A."/>
            <person name="Patyshakuliyeva A."/>
            <person name="Rokas A."/>
            <person name="Ruiz-Duenas F.J."/>
            <person name="Sabat G."/>
            <person name="Salamov A."/>
            <person name="Samejima M."/>
            <person name="Schmutz J."/>
            <person name="Slot J.C."/>
            <person name="St John F."/>
            <person name="Stenlid J."/>
            <person name="Sun H."/>
            <person name="Sun S."/>
            <person name="Syed K."/>
            <person name="Tsang A."/>
            <person name="Wiebenga A."/>
            <person name="Young D."/>
            <person name="Pisabarro A."/>
            <person name="Eastwood D.C."/>
            <person name="Martin F."/>
            <person name="Cullen D."/>
            <person name="Grigoriev I.V."/>
            <person name="Hibbett D.S."/>
        </authorList>
    </citation>
    <scope>NUCLEOTIDE SEQUENCE [LARGE SCALE GENOMIC DNA]</scope>
    <source>
        <strain evidence="3">RWD-64-598 SS2</strain>
    </source>
</reference>
<dbReference type="KEGG" id="cput:CONPUDRAFT_162563"/>
<dbReference type="RefSeq" id="XP_007764861.1">
    <property type="nucleotide sequence ID" value="XM_007766671.1"/>
</dbReference>
<feature type="region of interest" description="Disordered" evidence="1">
    <location>
        <begin position="1"/>
        <end position="30"/>
    </location>
</feature>
<feature type="region of interest" description="Disordered" evidence="1">
    <location>
        <begin position="78"/>
        <end position="108"/>
    </location>
</feature>
<dbReference type="Proteomes" id="UP000053558">
    <property type="component" value="Unassembled WGS sequence"/>
</dbReference>
<dbReference type="AlphaFoldDB" id="A0A5M3N3C8"/>
<evidence type="ECO:0000313" key="2">
    <source>
        <dbReference type="EMBL" id="EIW85355.1"/>
    </source>
</evidence>